<dbReference type="PANTHER" id="PTHR45828:SF40">
    <property type="entry name" value="REELIN DOMAIN-CONTAINING PROTEIN"/>
    <property type="match status" value="1"/>
</dbReference>
<evidence type="ECO:0000256" key="7">
    <source>
        <dbReference type="ARBA" id="ARBA00022692"/>
    </source>
</evidence>
<keyword evidence="5" id="KW-0813">Transport</keyword>
<feature type="domain" description="Reelin" evidence="20">
    <location>
        <begin position="10"/>
        <end position="180"/>
    </location>
</feature>
<dbReference type="GeneID" id="108679987"/>
<evidence type="ECO:0000313" key="21">
    <source>
        <dbReference type="Proteomes" id="UP000694843"/>
    </source>
</evidence>
<dbReference type="Pfam" id="PF03188">
    <property type="entry name" value="Cytochrom_B561"/>
    <property type="match status" value="1"/>
</dbReference>
<dbReference type="GO" id="GO:0002376">
    <property type="term" value="P:immune system process"/>
    <property type="evidence" value="ECO:0007669"/>
    <property type="project" value="UniProtKB-KW"/>
</dbReference>
<dbReference type="FunFam" id="2.60.40.4060:FF:000003">
    <property type="entry name" value="Ferric chelate reductase 1"/>
    <property type="match status" value="1"/>
</dbReference>
<evidence type="ECO:0000256" key="13">
    <source>
        <dbReference type="ARBA" id="ARBA00023136"/>
    </source>
</evidence>
<keyword evidence="12" id="KW-0044">Antibiotic</keyword>
<dbReference type="Pfam" id="PF02014">
    <property type="entry name" value="Reeler"/>
    <property type="match status" value="1"/>
</dbReference>
<feature type="compositionally biased region" description="Low complexity" evidence="15">
    <location>
        <begin position="173"/>
        <end position="193"/>
    </location>
</feature>
<evidence type="ECO:0000256" key="4">
    <source>
        <dbReference type="ARBA" id="ARBA00009195"/>
    </source>
</evidence>
<dbReference type="CDD" id="cd09628">
    <property type="entry name" value="DOMON_SDR_2_like"/>
    <property type="match status" value="1"/>
</dbReference>
<dbReference type="CDD" id="cd08544">
    <property type="entry name" value="Reeler"/>
    <property type="match status" value="1"/>
</dbReference>
<keyword evidence="21" id="KW-1185">Reference proteome</keyword>
<dbReference type="GO" id="GO:0016020">
    <property type="term" value="C:membrane"/>
    <property type="evidence" value="ECO:0007669"/>
    <property type="project" value="UniProtKB-SubCell"/>
</dbReference>
<feature type="transmembrane region" description="Helical" evidence="16">
    <location>
        <begin position="487"/>
        <end position="506"/>
    </location>
</feature>
<evidence type="ECO:0000313" key="22">
    <source>
        <dbReference type="RefSeq" id="XP_047739954.1"/>
    </source>
</evidence>
<keyword evidence="14" id="KW-0325">Glycoprotein</keyword>
<dbReference type="CDD" id="cd08760">
    <property type="entry name" value="Cyt_b561_FRRS1_like"/>
    <property type="match status" value="1"/>
</dbReference>
<dbReference type="InterPro" id="IPR002861">
    <property type="entry name" value="Reeler_dom"/>
</dbReference>
<dbReference type="PROSITE" id="PS51019">
    <property type="entry name" value="REELIN"/>
    <property type="match status" value="1"/>
</dbReference>
<dbReference type="InterPro" id="IPR051237">
    <property type="entry name" value="Ferric-chelate_Red/DefProt"/>
</dbReference>
<feature type="transmembrane region" description="Helical" evidence="16">
    <location>
        <begin position="521"/>
        <end position="540"/>
    </location>
</feature>
<evidence type="ECO:0000259" key="20">
    <source>
        <dbReference type="PROSITE" id="PS51019"/>
    </source>
</evidence>
<feature type="transmembrane region" description="Helical" evidence="16">
    <location>
        <begin position="651"/>
        <end position="671"/>
    </location>
</feature>
<comment type="similarity">
    <text evidence="3">Belongs to the insect defense protein family.</text>
</comment>
<evidence type="ECO:0000256" key="8">
    <source>
        <dbReference type="ARBA" id="ARBA00022859"/>
    </source>
</evidence>
<dbReference type="PROSITE" id="PS50836">
    <property type="entry name" value="DOMON"/>
    <property type="match status" value="1"/>
</dbReference>
<dbReference type="Gene3D" id="2.60.40.4060">
    <property type="entry name" value="Reeler domain"/>
    <property type="match status" value="1"/>
</dbReference>
<feature type="domain" description="Cytochrome b561" evidence="19">
    <location>
        <begin position="407"/>
        <end position="608"/>
    </location>
</feature>
<sequence length="684" mass="73643">MLRRLRSTALLLAVLLLVEEARGYSTGAPASACNSMVPSHGGQAPQSTQSPFQITPGGASTNGSPVSVTLAGVSPTANFKGFFLQARDANTSVVIGRFTTTSHKLVNCDSSIENAVTHLDKTPKQSVVVQWTPPSGYAGDVTFRATVVQDYSTFWTGVTSEKVTVKRSVAEVPPSTSKAPATTTQTTAPTTTSASLGAANDFEESPAAAPTPSTGGATTRARGLLRDFRGRVTTAAPARSVTTTSSPKRVRIAGSSAAPMYVGCNSNKGCFGVPLNCVASSNCKVLFTYTKSDGGYHFEIMGDFTGNQGNVYAAGGLSFDEFMGDDSVVACVLNNGVVDAVMTYNQGKDNVFLKEPHYGLTDITTSFLDGVLLCRYTRAARLVVGSNTYDLDNGTFHLQVAHGPLDQDGTLDYHAARLASAQATSLGQFEALSGVDNQIFLVLHACFMVAAWVGAASTGIFIARYFKQTWKSYKTCGIDQWFHCHRFFMILTWVLTMSSLGLILWYKQGWTDTPADVNPHAYIGIVSIALCFIQPFMAALRCSPKDSRRPIFNWLHWGVGNAAQILGITAIFYGLDLYGLPRWTWWLMIAFVGVHCLLHILMSIGECVSDSKAKKQVSGGLQMTELHSSRDMLQPPLNYDAPGGTFRKALLALYLVSVWLVVAALIAVIVMDEEQLEKLGIDHN</sequence>
<gene>
    <name evidence="22" type="primary">LOC108679987</name>
</gene>
<evidence type="ECO:0000256" key="5">
    <source>
        <dbReference type="ARBA" id="ARBA00022448"/>
    </source>
</evidence>
<dbReference type="SMART" id="SM00665">
    <property type="entry name" value="B561"/>
    <property type="match status" value="1"/>
</dbReference>
<comment type="subcellular location">
    <subcellularLocation>
        <location evidence="2">Membrane</location>
        <topology evidence="2">Multi-pass membrane protein</topology>
    </subcellularLocation>
</comment>
<feature type="region of interest" description="Disordered" evidence="15">
    <location>
        <begin position="168"/>
        <end position="193"/>
    </location>
</feature>
<dbReference type="InterPro" id="IPR006593">
    <property type="entry name" value="Cyt_b561/ferric_Rdtase_TM"/>
</dbReference>
<feature type="region of interest" description="Disordered" evidence="15">
    <location>
        <begin position="35"/>
        <end position="59"/>
    </location>
</feature>
<evidence type="ECO:0000256" key="15">
    <source>
        <dbReference type="SAM" id="MobiDB-lite"/>
    </source>
</evidence>
<dbReference type="InterPro" id="IPR042307">
    <property type="entry name" value="Reeler_sf"/>
</dbReference>
<dbReference type="PANTHER" id="PTHR45828">
    <property type="entry name" value="CYTOCHROME B561/FERRIC REDUCTASE TRANSMEMBRANE"/>
    <property type="match status" value="1"/>
</dbReference>
<dbReference type="Proteomes" id="UP000694843">
    <property type="component" value="Unplaced"/>
</dbReference>
<dbReference type="GO" id="GO:0042832">
    <property type="term" value="P:defense response to protozoan"/>
    <property type="evidence" value="ECO:0007669"/>
    <property type="project" value="UniProtKB-ARBA"/>
</dbReference>
<dbReference type="GO" id="GO:0042742">
    <property type="term" value="P:defense response to bacterium"/>
    <property type="evidence" value="ECO:0007669"/>
    <property type="project" value="UniProtKB-KW"/>
</dbReference>
<comment type="cofactor">
    <cofactor evidence="1">
        <name>heme b</name>
        <dbReference type="ChEBI" id="CHEBI:60344"/>
    </cofactor>
</comment>
<evidence type="ECO:0000256" key="2">
    <source>
        <dbReference type="ARBA" id="ARBA00004141"/>
    </source>
</evidence>
<keyword evidence="11" id="KW-0408">Iron</keyword>
<accession>A0A979FV82</accession>
<feature type="chain" id="PRO_5036742095" evidence="17">
    <location>
        <begin position="24"/>
        <end position="684"/>
    </location>
</feature>
<evidence type="ECO:0000259" key="18">
    <source>
        <dbReference type="PROSITE" id="PS50836"/>
    </source>
</evidence>
<dbReference type="PROSITE" id="PS50939">
    <property type="entry name" value="CYTOCHROME_B561"/>
    <property type="match status" value="1"/>
</dbReference>
<evidence type="ECO:0000256" key="14">
    <source>
        <dbReference type="ARBA" id="ARBA00023180"/>
    </source>
</evidence>
<feature type="domain" description="DOMON" evidence="18">
    <location>
        <begin position="281"/>
        <end position="403"/>
    </location>
</feature>
<proteinExistence type="inferred from homology"/>
<evidence type="ECO:0000256" key="10">
    <source>
        <dbReference type="ARBA" id="ARBA00022989"/>
    </source>
</evidence>
<keyword evidence="17" id="KW-0732">Signal</keyword>
<keyword evidence="7 16" id="KW-0812">Transmembrane</keyword>
<feature type="transmembrane region" description="Helical" evidence="16">
    <location>
        <begin position="552"/>
        <end position="573"/>
    </location>
</feature>
<evidence type="ECO:0000256" key="9">
    <source>
        <dbReference type="ARBA" id="ARBA00022982"/>
    </source>
</evidence>
<evidence type="ECO:0000256" key="17">
    <source>
        <dbReference type="SAM" id="SignalP"/>
    </source>
</evidence>
<keyword evidence="10 16" id="KW-1133">Transmembrane helix</keyword>
<name>A0A979FV82_HYAAZ</name>
<evidence type="ECO:0000259" key="19">
    <source>
        <dbReference type="PROSITE" id="PS50939"/>
    </source>
</evidence>
<dbReference type="AlphaFoldDB" id="A0A979FV82"/>
<dbReference type="InterPro" id="IPR005018">
    <property type="entry name" value="DOMON_domain"/>
</dbReference>
<evidence type="ECO:0000256" key="16">
    <source>
        <dbReference type="SAM" id="Phobius"/>
    </source>
</evidence>
<protein>
    <submittedName>
        <fullName evidence="22">Ferric-chelate reductase 1 homolog isoform X2</fullName>
    </submittedName>
</protein>
<reference evidence="22" key="1">
    <citation type="submission" date="2025-08" db="UniProtKB">
        <authorList>
            <consortium name="RefSeq"/>
        </authorList>
    </citation>
    <scope>IDENTIFICATION</scope>
    <source>
        <tissue evidence="22">Whole organism</tissue>
    </source>
</reference>
<dbReference type="RefSeq" id="XP_047739954.1">
    <property type="nucleotide sequence ID" value="XM_047883998.1"/>
</dbReference>
<keyword evidence="6" id="KW-0929">Antimicrobial</keyword>
<evidence type="ECO:0000256" key="1">
    <source>
        <dbReference type="ARBA" id="ARBA00001970"/>
    </source>
</evidence>
<feature type="signal peptide" evidence="17">
    <location>
        <begin position="1"/>
        <end position="23"/>
    </location>
</feature>
<dbReference type="Gene3D" id="1.20.120.1770">
    <property type="match status" value="1"/>
</dbReference>
<evidence type="ECO:0000256" key="12">
    <source>
        <dbReference type="ARBA" id="ARBA00023022"/>
    </source>
</evidence>
<feature type="transmembrane region" description="Helical" evidence="16">
    <location>
        <begin position="585"/>
        <end position="605"/>
    </location>
</feature>
<feature type="transmembrane region" description="Helical" evidence="16">
    <location>
        <begin position="439"/>
        <end position="466"/>
    </location>
</feature>
<evidence type="ECO:0000256" key="6">
    <source>
        <dbReference type="ARBA" id="ARBA00022529"/>
    </source>
</evidence>
<feature type="compositionally biased region" description="Polar residues" evidence="15">
    <location>
        <begin position="44"/>
        <end position="59"/>
    </location>
</feature>
<keyword evidence="8" id="KW-0391">Immunity</keyword>
<keyword evidence="9" id="KW-0249">Electron transport</keyword>
<evidence type="ECO:0000256" key="11">
    <source>
        <dbReference type="ARBA" id="ARBA00023004"/>
    </source>
</evidence>
<evidence type="ECO:0000256" key="3">
    <source>
        <dbReference type="ARBA" id="ARBA00008501"/>
    </source>
</evidence>
<comment type="similarity">
    <text evidence="4">Belongs to the FRRS1 family.</text>
</comment>
<keyword evidence="13 16" id="KW-0472">Membrane</keyword>
<organism evidence="21 22">
    <name type="scientific">Hyalella azteca</name>
    <name type="common">Amphipod</name>
    <dbReference type="NCBI Taxonomy" id="294128"/>
    <lineage>
        <taxon>Eukaryota</taxon>
        <taxon>Metazoa</taxon>
        <taxon>Ecdysozoa</taxon>
        <taxon>Arthropoda</taxon>
        <taxon>Crustacea</taxon>
        <taxon>Multicrustacea</taxon>
        <taxon>Malacostraca</taxon>
        <taxon>Eumalacostraca</taxon>
        <taxon>Peracarida</taxon>
        <taxon>Amphipoda</taxon>
        <taxon>Senticaudata</taxon>
        <taxon>Talitrida</taxon>
        <taxon>Talitroidea</taxon>
        <taxon>Hyalellidae</taxon>
        <taxon>Hyalella</taxon>
    </lineage>
</organism>